<evidence type="ECO:0000313" key="1">
    <source>
        <dbReference type="EnsemblMetazoa" id="GAUT015526-PA"/>
    </source>
</evidence>
<dbReference type="VEuPathDB" id="VectorBase:GAUT015526"/>
<accession>A0A1A9UUC0</accession>
<dbReference type="EnsemblMetazoa" id="GAUT015526-RA">
    <property type="protein sequence ID" value="GAUT015526-PA"/>
    <property type="gene ID" value="GAUT015526"/>
</dbReference>
<evidence type="ECO:0000313" key="2">
    <source>
        <dbReference type="Proteomes" id="UP000078200"/>
    </source>
</evidence>
<protein>
    <submittedName>
        <fullName evidence="1">Uncharacterized protein</fullName>
    </submittedName>
</protein>
<keyword evidence="2" id="KW-1185">Reference proteome</keyword>
<dbReference type="Proteomes" id="UP000078200">
    <property type="component" value="Unassembled WGS sequence"/>
</dbReference>
<proteinExistence type="predicted"/>
<organism evidence="1 2">
    <name type="scientific">Glossina austeni</name>
    <name type="common">Savannah tsetse fly</name>
    <dbReference type="NCBI Taxonomy" id="7395"/>
    <lineage>
        <taxon>Eukaryota</taxon>
        <taxon>Metazoa</taxon>
        <taxon>Ecdysozoa</taxon>
        <taxon>Arthropoda</taxon>
        <taxon>Hexapoda</taxon>
        <taxon>Insecta</taxon>
        <taxon>Pterygota</taxon>
        <taxon>Neoptera</taxon>
        <taxon>Endopterygota</taxon>
        <taxon>Diptera</taxon>
        <taxon>Brachycera</taxon>
        <taxon>Muscomorpha</taxon>
        <taxon>Hippoboscoidea</taxon>
        <taxon>Glossinidae</taxon>
        <taxon>Glossina</taxon>
    </lineage>
</organism>
<name>A0A1A9UUC0_GLOAU</name>
<dbReference type="AlphaFoldDB" id="A0A1A9UUC0"/>
<sequence>MKLSVKNKLNAKEKGKNLQNIVTQNYSFVKFNGNESRYSQHLGSGKRVVVVLCNNNGTGSHDKSSGNFQPEKLHTLVLEKLLRMHFIKGEASLDRLQSQTWNRMQQLGLRRAKSLSSVASAILTKGNGNEA</sequence>
<reference evidence="1" key="1">
    <citation type="submission" date="2020-05" db="UniProtKB">
        <authorList>
            <consortium name="EnsemblMetazoa"/>
        </authorList>
    </citation>
    <scope>IDENTIFICATION</scope>
    <source>
        <strain evidence="1">TTRI</strain>
    </source>
</reference>